<evidence type="ECO:0000313" key="1">
    <source>
        <dbReference type="EMBL" id="ALI56417.1"/>
    </source>
</evidence>
<gene>
    <name evidence="1" type="ORF">IMCC12053_2470</name>
</gene>
<dbReference type="Proteomes" id="UP000064920">
    <property type="component" value="Chromosome"/>
</dbReference>
<dbReference type="AlphaFoldDB" id="A0A0N9ZIC6"/>
<proteinExistence type="predicted"/>
<dbReference type="KEGG" id="cmar:IMCC12053_2470"/>
<name>A0A0N9ZIC6_9RHOB</name>
<keyword evidence="2" id="KW-1185">Reference proteome</keyword>
<dbReference type="RefSeq" id="WP_156320749.1">
    <property type="nucleotide sequence ID" value="NZ_CP012023.1"/>
</dbReference>
<evidence type="ECO:0000313" key="2">
    <source>
        <dbReference type="Proteomes" id="UP000064920"/>
    </source>
</evidence>
<dbReference type="EMBL" id="CP012023">
    <property type="protein sequence ID" value="ALI56417.1"/>
    <property type="molecule type" value="Genomic_DNA"/>
</dbReference>
<organism evidence="1 2">
    <name type="scientific">Celeribacter marinus</name>
    <dbReference type="NCBI Taxonomy" id="1397108"/>
    <lineage>
        <taxon>Bacteria</taxon>
        <taxon>Pseudomonadati</taxon>
        <taxon>Pseudomonadota</taxon>
        <taxon>Alphaproteobacteria</taxon>
        <taxon>Rhodobacterales</taxon>
        <taxon>Roseobacteraceae</taxon>
        <taxon>Celeribacter</taxon>
    </lineage>
</organism>
<reference evidence="1 2" key="1">
    <citation type="submission" date="2015-05" db="EMBL/GenBank/DDBJ databases">
        <authorList>
            <person name="Wang D.B."/>
            <person name="Wang M."/>
        </authorList>
    </citation>
    <scope>NUCLEOTIDE SEQUENCE [LARGE SCALE GENOMIC DNA]</scope>
    <source>
        <strain evidence="1 2">IMCC 12053</strain>
    </source>
</reference>
<protein>
    <submittedName>
        <fullName evidence="1">Uncharacterized protein</fullName>
    </submittedName>
</protein>
<dbReference type="PATRIC" id="fig|1397108.4.peg.2524"/>
<sequence>MTQAAPHRANASLFPNFSRAFDHIVSERALERLTLAPNLLWCRKGNETGAKPVI</sequence>
<dbReference type="STRING" id="1397108.IMCC12053_2470"/>
<accession>A0A0N9ZIC6</accession>